<accession>A0A8S9FXD5</accession>
<feature type="region of interest" description="Disordered" evidence="1">
    <location>
        <begin position="55"/>
        <end position="79"/>
    </location>
</feature>
<feature type="compositionally biased region" description="Basic residues" evidence="1">
    <location>
        <begin position="63"/>
        <end position="79"/>
    </location>
</feature>
<proteinExistence type="predicted"/>
<dbReference type="EMBL" id="QGKW02002228">
    <property type="protein sequence ID" value="KAF2537871.1"/>
    <property type="molecule type" value="Genomic_DNA"/>
</dbReference>
<gene>
    <name evidence="2" type="ORF">F2Q68_00021561</name>
</gene>
<evidence type="ECO:0000313" key="3">
    <source>
        <dbReference type="Proteomes" id="UP000712281"/>
    </source>
</evidence>
<sequence length="79" mass="8585">MVVKKPEKLMAASFKAYEARSVPGRGGGNCNSEGSVYSIKSTLSVYPTVFKSGAWKPGSSGMIRKRNNPHRRPSKAARK</sequence>
<dbReference type="AlphaFoldDB" id="A0A8S9FXD5"/>
<protein>
    <submittedName>
        <fullName evidence="2">Uncharacterized protein</fullName>
    </submittedName>
</protein>
<organism evidence="2 3">
    <name type="scientific">Brassica cretica</name>
    <name type="common">Mustard</name>
    <dbReference type="NCBI Taxonomy" id="69181"/>
    <lineage>
        <taxon>Eukaryota</taxon>
        <taxon>Viridiplantae</taxon>
        <taxon>Streptophyta</taxon>
        <taxon>Embryophyta</taxon>
        <taxon>Tracheophyta</taxon>
        <taxon>Spermatophyta</taxon>
        <taxon>Magnoliopsida</taxon>
        <taxon>eudicotyledons</taxon>
        <taxon>Gunneridae</taxon>
        <taxon>Pentapetalae</taxon>
        <taxon>rosids</taxon>
        <taxon>malvids</taxon>
        <taxon>Brassicales</taxon>
        <taxon>Brassicaceae</taxon>
        <taxon>Brassiceae</taxon>
        <taxon>Brassica</taxon>
    </lineage>
</organism>
<reference evidence="2" key="1">
    <citation type="submission" date="2019-12" db="EMBL/GenBank/DDBJ databases">
        <title>Genome sequencing and annotation of Brassica cretica.</title>
        <authorList>
            <person name="Studholme D.J."/>
            <person name="Sarris P.F."/>
        </authorList>
    </citation>
    <scope>NUCLEOTIDE SEQUENCE</scope>
    <source>
        <strain evidence="2">PFS-001/15</strain>
        <tissue evidence="2">Leaf</tissue>
    </source>
</reference>
<name>A0A8S9FXD5_BRACR</name>
<evidence type="ECO:0000256" key="1">
    <source>
        <dbReference type="SAM" id="MobiDB-lite"/>
    </source>
</evidence>
<evidence type="ECO:0000313" key="2">
    <source>
        <dbReference type="EMBL" id="KAF2537871.1"/>
    </source>
</evidence>
<comment type="caution">
    <text evidence="2">The sequence shown here is derived from an EMBL/GenBank/DDBJ whole genome shotgun (WGS) entry which is preliminary data.</text>
</comment>
<dbReference type="Proteomes" id="UP000712281">
    <property type="component" value="Unassembled WGS sequence"/>
</dbReference>